<reference evidence="2" key="2">
    <citation type="journal article" date="2015" name="Data Brief">
        <title>Shoot transcriptome of the giant reed, Arundo donax.</title>
        <authorList>
            <person name="Barrero R.A."/>
            <person name="Guerrero F.D."/>
            <person name="Moolhuijzen P."/>
            <person name="Goolsby J.A."/>
            <person name="Tidwell J."/>
            <person name="Bellgard S.E."/>
            <person name="Bellgard M.I."/>
        </authorList>
    </citation>
    <scope>NUCLEOTIDE SEQUENCE</scope>
    <source>
        <tissue evidence="2">Shoot tissue taken approximately 20 cm above the soil surface</tissue>
    </source>
</reference>
<accession>A0A0A9D582</accession>
<dbReference type="AlphaFoldDB" id="A0A0A9D582"/>
<feature type="compositionally biased region" description="Low complexity" evidence="1">
    <location>
        <begin position="16"/>
        <end position="27"/>
    </location>
</feature>
<sequence length="87" mass="9205">MAPSAPNASLRAFCLSSGPGAGPRSSPVKYRPRPRFTTCSSQPTTTSAAMCSLRNHSDITRGALVTTTFLRVGSHRRSYTTALSASM</sequence>
<proteinExistence type="predicted"/>
<organism evidence="2">
    <name type="scientific">Arundo donax</name>
    <name type="common">Giant reed</name>
    <name type="synonym">Donax arundinaceus</name>
    <dbReference type="NCBI Taxonomy" id="35708"/>
    <lineage>
        <taxon>Eukaryota</taxon>
        <taxon>Viridiplantae</taxon>
        <taxon>Streptophyta</taxon>
        <taxon>Embryophyta</taxon>
        <taxon>Tracheophyta</taxon>
        <taxon>Spermatophyta</taxon>
        <taxon>Magnoliopsida</taxon>
        <taxon>Liliopsida</taxon>
        <taxon>Poales</taxon>
        <taxon>Poaceae</taxon>
        <taxon>PACMAD clade</taxon>
        <taxon>Arundinoideae</taxon>
        <taxon>Arundineae</taxon>
        <taxon>Arundo</taxon>
    </lineage>
</organism>
<name>A0A0A9D582_ARUDO</name>
<dbReference type="EMBL" id="GBRH01214151">
    <property type="protein sequence ID" value="JAD83744.1"/>
    <property type="molecule type" value="Transcribed_RNA"/>
</dbReference>
<reference evidence="2" key="1">
    <citation type="submission" date="2014-09" db="EMBL/GenBank/DDBJ databases">
        <authorList>
            <person name="Magalhaes I.L.F."/>
            <person name="Oliveira U."/>
            <person name="Santos F.R."/>
            <person name="Vidigal T.H.D.A."/>
            <person name="Brescovit A.D."/>
            <person name="Santos A.J."/>
        </authorList>
    </citation>
    <scope>NUCLEOTIDE SEQUENCE</scope>
    <source>
        <tissue evidence="2">Shoot tissue taken approximately 20 cm above the soil surface</tissue>
    </source>
</reference>
<feature type="region of interest" description="Disordered" evidence="1">
    <location>
        <begin position="16"/>
        <end position="41"/>
    </location>
</feature>
<evidence type="ECO:0000256" key="1">
    <source>
        <dbReference type="SAM" id="MobiDB-lite"/>
    </source>
</evidence>
<protein>
    <submittedName>
        <fullName evidence="2">Uncharacterized protein</fullName>
    </submittedName>
</protein>
<evidence type="ECO:0000313" key="2">
    <source>
        <dbReference type="EMBL" id="JAD83744.1"/>
    </source>
</evidence>